<keyword evidence="2" id="KW-1185">Reference proteome</keyword>
<feature type="non-terminal residue" evidence="1">
    <location>
        <position position="1"/>
    </location>
</feature>
<comment type="caution">
    <text evidence="1">The sequence shown here is derived from an EMBL/GenBank/DDBJ whole genome shotgun (WGS) entry which is preliminary data.</text>
</comment>
<evidence type="ECO:0000313" key="2">
    <source>
        <dbReference type="Proteomes" id="UP001054252"/>
    </source>
</evidence>
<dbReference type="Proteomes" id="UP001054252">
    <property type="component" value="Unassembled WGS sequence"/>
</dbReference>
<dbReference type="EMBL" id="BPVZ01000507">
    <property type="protein sequence ID" value="GKV51509.1"/>
    <property type="molecule type" value="Genomic_DNA"/>
</dbReference>
<sequence>TGFCSFFVKFLF</sequence>
<reference evidence="1 2" key="1">
    <citation type="journal article" date="2021" name="Commun. Biol.">
        <title>The genome of Shorea leprosula (Dipterocarpaceae) highlights the ecological relevance of drought in aseasonal tropical rainforests.</title>
        <authorList>
            <person name="Ng K.K.S."/>
            <person name="Kobayashi M.J."/>
            <person name="Fawcett J.A."/>
            <person name="Hatakeyama M."/>
            <person name="Paape T."/>
            <person name="Ng C.H."/>
            <person name="Ang C.C."/>
            <person name="Tnah L.H."/>
            <person name="Lee C.T."/>
            <person name="Nishiyama T."/>
            <person name="Sese J."/>
            <person name="O'Brien M.J."/>
            <person name="Copetti D."/>
            <person name="Mohd Noor M.I."/>
            <person name="Ong R.C."/>
            <person name="Putra M."/>
            <person name="Sireger I.Z."/>
            <person name="Indrioko S."/>
            <person name="Kosugi Y."/>
            <person name="Izuno A."/>
            <person name="Isagi Y."/>
            <person name="Lee S.L."/>
            <person name="Shimizu K.K."/>
        </authorList>
    </citation>
    <scope>NUCLEOTIDE SEQUENCE [LARGE SCALE GENOMIC DNA]</scope>
    <source>
        <strain evidence="1">214</strain>
    </source>
</reference>
<organism evidence="1 2">
    <name type="scientific">Rubroshorea leprosula</name>
    <dbReference type="NCBI Taxonomy" id="152421"/>
    <lineage>
        <taxon>Eukaryota</taxon>
        <taxon>Viridiplantae</taxon>
        <taxon>Streptophyta</taxon>
        <taxon>Embryophyta</taxon>
        <taxon>Tracheophyta</taxon>
        <taxon>Spermatophyta</taxon>
        <taxon>Magnoliopsida</taxon>
        <taxon>eudicotyledons</taxon>
        <taxon>Gunneridae</taxon>
        <taxon>Pentapetalae</taxon>
        <taxon>rosids</taxon>
        <taxon>malvids</taxon>
        <taxon>Malvales</taxon>
        <taxon>Dipterocarpaceae</taxon>
        <taxon>Rubroshorea</taxon>
    </lineage>
</organism>
<proteinExistence type="predicted"/>
<gene>
    <name evidence="1" type="ORF">SLEP1_g58154</name>
</gene>
<accession>A0AAV5MQU1</accession>
<protein>
    <submittedName>
        <fullName evidence="1">Uncharacterized protein</fullName>
    </submittedName>
</protein>
<evidence type="ECO:0000313" key="1">
    <source>
        <dbReference type="EMBL" id="GKV51509.1"/>
    </source>
</evidence>
<name>A0AAV5MQU1_9ROSI</name>